<dbReference type="InterPro" id="IPR000835">
    <property type="entry name" value="HTH_MarR-typ"/>
</dbReference>
<sequence length="140" mass="15994">MSNMDLVSLLSTSFQILIDKLHQRLSELGFHDIRPVHGYLIKYIAINNGATGIELADHLGITKQAVSKIVDYLEEKHYVLRKPHPTDKRGKIVVLTERGRLVVETKEKILNEIEQHLIDEVGAERLQMMKDDLASVIRKT</sequence>
<name>A0A4R2RPJ8_9BACL</name>
<gene>
    <name evidence="3" type="ORF">EDD57_1598</name>
</gene>
<proteinExistence type="predicted"/>
<reference evidence="3 4" key="1">
    <citation type="submission" date="2019-03" db="EMBL/GenBank/DDBJ databases">
        <title>Genomic Encyclopedia of Type Strains, Phase IV (KMG-IV): sequencing the most valuable type-strain genomes for metagenomic binning, comparative biology and taxonomic classification.</title>
        <authorList>
            <person name="Goeker M."/>
        </authorList>
    </citation>
    <scope>NUCLEOTIDE SEQUENCE [LARGE SCALE GENOMIC DNA]</scope>
    <source>
        <strain evidence="3 4">DSM 46831</strain>
    </source>
</reference>
<dbReference type="GO" id="GO:0006950">
    <property type="term" value="P:response to stress"/>
    <property type="evidence" value="ECO:0007669"/>
    <property type="project" value="TreeGrafter"/>
</dbReference>
<evidence type="ECO:0000313" key="3">
    <source>
        <dbReference type="EMBL" id="TCP61761.1"/>
    </source>
</evidence>
<organism evidence="3 4">
    <name type="scientific">Baia soyae</name>
    <dbReference type="NCBI Taxonomy" id="1544746"/>
    <lineage>
        <taxon>Bacteria</taxon>
        <taxon>Bacillati</taxon>
        <taxon>Bacillota</taxon>
        <taxon>Bacilli</taxon>
        <taxon>Bacillales</taxon>
        <taxon>Thermoactinomycetaceae</taxon>
        <taxon>Baia</taxon>
    </lineage>
</organism>
<dbReference type="GO" id="GO:0003677">
    <property type="term" value="F:DNA binding"/>
    <property type="evidence" value="ECO:0007669"/>
    <property type="project" value="UniProtKB-KW"/>
</dbReference>
<dbReference type="PRINTS" id="PR00598">
    <property type="entry name" value="HTHMARR"/>
</dbReference>
<evidence type="ECO:0000259" key="2">
    <source>
        <dbReference type="PROSITE" id="PS50995"/>
    </source>
</evidence>
<dbReference type="PANTHER" id="PTHR33164:SF99">
    <property type="entry name" value="MARR FAMILY REGULATORY PROTEIN"/>
    <property type="match status" value="1"/>
</dbReference>
<dbReference type="SUPFAM" id="SSF46785">
    <property type="entry name" value="Winged helix' DNA-binding domain"/>
    <property type="match status" value="1"/>
</dbReference>
<dbReference type="PROSITE" id="PS50995">
    <property type="entry name" value="HTH_MARR_2"/>
    <property type="match status" value="1"/>
</dbReference>
<dbReference type="GO" id="GO:0003700">
    <property type="term" value="F:DNA-binding transcription factor activity"/>
    <property type="evidence" value="ECO:0007669"/>
    <property type="project" value="InterPro"/>
</dbReference>
<dbReference type="InterPro" id="IPR036388">
    <property type="entry name" value="WH-like_DNA-bd_sf"/>
</dbReference>
<dbReference type="Pfam" id="PF12802">
    <property type="entry name" value="MarR_2"/>
    <property type="match status" value="1"/>
</dbReference>
<accession>A0A4R2RPJ8</accession>
<dbReference type="Proteomes" id="UP000294746">
    <property type="component" value="Unassembled WGS sequence"/>
</dbReference>
<dbReference type="PANTHER" id="PTHR33164">
    <property type="entry name" value="TRANSCRIPTIONAL REGULATOR, MARR FAMILY"/>
    <property type="match status" value="1"/>
</dbReference>
<dbReference type="OrthoDB" id="582199at2"/>
<dbReference type="InterPro" id="IPR039422">
    <property type="entry name" value="MarR/SlyA-like"/>
</dbReference>
<keyword evidence="1" id="KW-0238">DNA-binding</keyword>
<feature type="domain" description="HTH marR-type" evidence="2">
    <location>
        <begin position="3"/>
        <end position="140"/>
    </location>
</feature>
<dbReference type="Gene3D" id="1.10.10.10">
    <property type="entry name" value="Winged helix-like DNA-binding domain superfamily/Winged helix DNA-binding domain"/>
    <property type="match status" value="1"/>
</dbReference>
<dbReference type="EMBL" id="SLXV01000059">
    <property type="protein sequence ID" value="TCP61761.1"/>
    <property type="molecule type" value="Genomic_DNA"/>
</dbReference>
<dbReference type="RefSeq" id="WP_131849941.1">
    <property type="nucleotide sequence ID" value="NZ_SLXV01000059.1"/>
</dbReference>
<dbReference type="AlphaFoldDB" id="A0A4R2RPJ8"/>
<keyword evidence="4" id="KW-1185">Reference proteome</keyword>
<comment type="caution">
    <text evidence="3">The sequence shown here is derived from an EMBL/GenBank/DDBJ whole genome shotgun (WGS) entry which is preliminary data.</text>
</comment>
<evidence type="ECO:0000313" key="4">
    <source>
        <dbReference type="Proteomes" id="UP000294746"/>
    </source>
</evidence>
<dbReference type="InterPro" id="IPR036390">
    <property type="entry name" value="WH_DNA-bd_sf"/>
</dbReference>
<protein>
    <submittedName>
        <fullName evidence="3">MarR family transcriptional regulator</fullName>
    </submittedName>
</protein>
<evidence type="ECO:0000256" key="1">
    <source>
        <dbReference type="ARBA" id="ARBA00023125"/>
    </source>
</evidence>
<dbReference type="SMART" id="SM00347">
    <property type="entry name" value="HTH_MARR"/>
    <property type="match status" value="1"/>
</dbReference>